<evidence type="ECO:0000256" key="1">
    <source>
        <dbReference type="ARBA" id="ARBA00015032"/>
    </source>
</evidence>
<keyword evidence="3" id="KW-1185">Reference proteome</keyword>
<name>A0A8B9UZR3_9AVES</name>
<dbReference type="AlphaFoldDB" id="A0A8B9UZR3"/>
<evidence type="ECO:0000313" key="3">
    <source>
        <dbReference type="Proteomes" id="UP000694549"/>
    </source>
</evidence>
<dbReference type="PANTHER" id="PTHR21780:SF0">
    <property type="entry name" value="TRANSMEMBRANE PROTEIN 209"/>
    <property type="match status" value="1"/>
</dbReference>
<protein>
    <recommendedName>
        <fullName evidence="1">Transmembrane protein 209</fullName>
    </recommendedName>
</protein>
<reference evidence="2" key="2">
    <citation type="submission" date="2025-09" db="UniProtKB">
        <authorList>
            <consortium name="Ensembl"/>
        </authorList>
    </citation>
    <scope>IDENTIFICATION</scope>
</reference>
<dbReference type="Proteomes" id="UP000694549">
    <property type="component" value="Unplaced"/>
</dbReference>
<accession>A0A8B9UZR3</accession>
<evidence type="ECO:0000313" key="2">
    <source>
        <dbReference type="Ensembl" id="ENSAZOP00000016923.1"/>
    </source>
</evidence>
<proteinExistence type="predicted"/>
<reference evidence="2" key="1">
    <citation type="submission" date="2025-08" db="UniProtKB">
        <authorList>
            <consortium name="Ensembl"/>
        </authorList>
    </citation>
    <scope>IDENTIFICATION</scope>
</reference>
<sequence length="145" mass="16517">MNRQLLDHMDSWTAKFRNWINETILVPLVQEIESVSTQLRRMGCPELQIGEASISSLKQAALVKAPLIPTLNAIVQYLDLTPNQEYLVERIKGAWCRRANGKKTSVTAARSCWCGMLMAEHLNRSAAGMRAALKWERRLHNLLFL</sequence>
<organism evidence="2 3">
    <name type="scientific">Anas zonorhyncha</name>
    <name type="common">Eastern spot-billed duck</name>
    <dbReference type="NCBI Taxonomy" id="75864"/>
    <lineage>
        <taxon>Eukaryota</taxon>
        <taxon>Metazoa</taxon>
        <taxon>Chordata</taxon>
        <taxon>Craniata</taxon>
        <taxon>Vertebrata</taxon>
        <taxon>Euteleostomi</taxon>
        <taxon>Archelosauria</taxon>
        <taxon>Archosauria</taxon>
        <taxon>Dinosauria</taxon>
        <taxon>Saurischia</taxon>
        <taxon>Theropoda</taxon>
        <taxon>Coelurosauria</taxon>
        <taxon>Aves</taxon>
        <taxon>Neognathae</taxon>
        <taxon>Galloanserae</taxon>
        <taxon>Anseriformes</taxon>
        <taxon>Anatidae</taxon>
        <taxon>Anatinae</taxon>
        <taxon>Anas</taxon>
    </lineage>
</organism>
<dbReference type="GO" id="GO:0016020">
    <property type="term" value="C:membrane"/>
    <property type="evidence" value="ECO:0007669"/>
    <property type="project" value="TreeGrafter"/>
</dbReference>
<dbReference type="InterPro" id="IPR019176">
    <property type="entry name" value="Cytochrome_B561-rel"/>
</dbReference>
<dbReference type="Pfam" id="PF09786">
    <property type="entry name" value="CytochromB561_N"/>
    <property type="match status" value="1"/>
</dbReference>
<dbReference type="Ensembl" id="ENSAZOT00000018198.1">
    <property type="protein sequence ID" value="ENSAZOP00000016923.1"/>
    <property type="gene ID" value="ENSAZOG00000011043.1"/>
</dbReference>
<dbReference type="PANTHER" id="PTHR21780">
    <property type="entry name" value="TRANSMEMBRANE PROTEIN 209"/>
    <property type="match status" value="1"/>
</dbReference>